<protein>
    <submittedName>
        <fullName evidence="2">Uncharacterized protein</fullName>
    </submittedName>
</protein>
<gene>
    <name evidence="2" type="ORF">PM001_LOCUS10010</name>
</gene>
<evidence type="ECO:0000256" key="1">
    <source>
        <dbReference type="SAM" id="MobiDB-lite"/>
    </source>
</evidence>
<sequence>MGDACGRGAEAQVLDNIIHCASADPPTVLMAKFDAGRIDYLCQAEEIAHFAQAFEVDSRAGKSLGREVVEVPNDSTQRKETRMCHKCKKQGNMKKTVAPSGRRRRPKTTTKKCCC</sequence>
<feature type="compositionally biased region" description="Basic residues" evidence="1">
    <location>
        <begin position="101"/>
        <end position="115"/>
    </location>
</feature>
<dbReference type="AlphaFoldDB" id="A0AAV1TRI6"/>
<dbReference type="EMBL" id="CAKLBY020000078">
    <property type="protein sequence ID" value="CAK7924860.1"/>
    <property type="molecule type" value="Genomic_DNA"/>
</dbReference>
<reference evidence="2" key="1">
    <citation type="submission" date="2024-01" db="EMBL/GenBank/DDBJ databases">
        <authorList>
            <person name="Webb A."/>
        </authorList>
    </citation>
    <scope>NUCLEOTIDE SEQUENCE</scope>
    <source>
        <strain evidence="2">Pm1</strain>
    </source>
</reference>
<feature type="region of interest" description="Disordered" evidence="1">
    <location>
        <begin position="90"/>
        <end position="115"/>
    </location>
</feature>
<evidence type="ECO:0000313" key="3">
    <source>
        <dbReference type="Proteomes" id="UP001162060"/>
    </source>
</evidence>
<organism evidence="2 3">
    <name type="scientific">Peronospora matthiolae</name>
    <dbReference type="NCBI Taxonomy" id="2874970"/>
    <lineage>
        <taxon>Eukaryota</taxon>
        <taxon>Sar</taxon>
        <taxon>Stramenopiles</taxon>
        <taxon>Oomycota</taxon>
        <taxon>Peronosporomycetes</taxon>
        <taxon>Peronosporales</taxon>
        <taxon>Peronosporaceae</taxon>
        <taxon>Peronospora</taxon>
    </lineage>
</organism>
<name>A0AAV1TRI6_9STRA</name>
<accession>A0AAV1TRI6</accession>
<evidence type="ECO:0000313" key="2">
    <source>
        <dbReference type="EMBL" id="CAK7924860.1"/>
    </source>
</evidence>
<comment type="caution">
    <text evidence="2">The sequence shown here is derived from an EMBL/GenBank/DDBJ whole genome shotgun (WGS) entry which is preliminary data.</text>
</comment>
<proteinExistence type="predicted"/>
<dbReference type="Proteomes" id="UP001162060">
    <property type="component" value="Unassembled WGS sequence"/>
</dbReference>